<organism evidence="2 3">
    <name type="scientific">Dysosmobacter acutus</name>
    <dbReference type="NCBI Taxonomy" id="2841504"/>
    <lineage>
        <taxon>Bacteria</taxon>
        <taxon>Bacillati</taxon>
        <taxon>Bacillota</taxon>
        <taxon>Clostridia</taxon>
        <taxon>Eubacteriales</taxon>
        <taxon>Oscillospiraceae</taxon>
        <taxon>Dysosmobacter</taxon>
    </lineage>
</organism>
<reference evidence="2 3" key="1">
    <citation type="submission" date="2021-06" db="EMBL/GenBank/DDBJ databases">
        <authorList>
            <person name="Sun Q."/>
            <person name="Li D."/>
        </authorList>
    </citation>
    <scope>NUCLEOTIDE SEQUENCE [LARGE SCALE GENOMIC DNA]</scope>
    <source>
        <strain evidence="2 3">MSJ-2</strain>
    </source>
</reference>
<sequence>MFHNAAKHTPEALPSILENLISQGYTILPISQLIIKGQCGTDYTIDHTGKQLPVQAAPETAPESSASSASSSAKQ</sequence>
<protein>
    <recommendedName>
        <fullName evidence="4">Polysaccharide deacetylase</fullName>
    </recommendedName>
</protein>
<dbReference type="EMBL" id="JAHLQN010000001">
    <property type="protein sequence ID" value="MBU5626654.1"/>
    <property type="molecule type" value="Genomic_DNA"/>
</dbReference>
<gene>
    <name evidence="2" type="ORF">KQI82_06960</name>
</gene>
<proteinExistence type="predicted"/>
<feature type="compositionally biased region" description="Low complexity" evidence="1">
    <location>
        <begin position="56"/>
        <end position="75"/>
    </location>
</feature>
<evidence type="ECO:0008006" key="4">
    <source>
        <dbReference type="Google" id="ProtNLM"/>
    </source>
</evidence>
<name>A0ABS6F8N5_9FIRM</name>
<dbReference type="Proteomes" id="UP000787672">
    <property type="component" value="Unassembled WGS sequence"/>
</dbReference>
<dbReference type="RefSeq" id="WP_216632126.1">
    <property type="nucleotide sequence ID" value="NZ_JAHLQN010000001.1"/>
</dbReference>
<feature type="region of interest" description="Disordered" evidence="1">
    <location>
        <begin position="50"/>
        <end position="75"/>
    </location>
</feature>
<accession>A0ABS6F8N5</accession>
<comment type="caution">
    <text evidence="2">The sequence shown here is derived from an EMBL/GenBank/DDBJ whole genome shotgun (WGS) entry which is preliminary data.</text>
</comment>
<evidence type="ECO:0000256" key="1">
    <source>
        <dbReference type="SAM" id="MobiDB-lite"/>
    </source>
</evidence>
<evidence type="ECO:0000313" key="3">
    <source>
        <dbReference type="Proteomes" id="UP000787672"/>
    </source>
</evidence>
<evidence type="ECO:0000313" key="2">
    <source>
        <dbReference type="EMBL" id="MBU5626654.1"/>
    </source>
</evidence>
<keyword evidence="3" id="KW-1185">Reference proteome</keyword>